<dbReference type="InterPro" id="IPR015915">
    <property type="entry name" value="Kelch-typ_b-propeller"/>
</dbReference>
<dbReference type="GO" id="GO:0005737">
    <property type="term" value="C:cytoplasm"/>
    <property type="evidence" value="ECO:0007669"/>
    <property type="project" value="UniProtKB-ARBA"/>
</dbReference>
<dbReference type="Gene3D" id="3.30.710.10">
    <property type="entry name" value="Potassium Channel Kv1.1, Chain A"/>
    <property type="match status" value="1"/>
</dbReference>
<dbReference type="FunFam" id="3.10.290.10:FF:000004">
    <property type="entry name" value="40s ribosomal protein s9"/>
    <property type="match status" value="1"/>
</dbReference>
<dbReference type="Pfam" id="PF00651">
    <property type="entry name" value="BTB"/>
    <property type="match status" value="1"/>
</dbReference>
<evidence type="ECO:0000256" key="7">
    <source>
        <dbReference type="ARBA" id="ARBA00023274"/>
    </source>
</evidence>
<evidence type="ECO:0000256" key="12">
    <source>
        <dbReference type="SAM" id="MobiDB-lite"/>
    </source>
</evidence>
<feature type="compositionally biased region" description="Polar residues" evidence="12">
    <location>
        <begin position="665"/>
        <end position="677"/>
    </location>
</feature>
<dbReference type="Pfam" id="PF24681">
    <property type="entry name" value="Kelch_KLHDC2_KLHL20_DRC7"/>
    <property type="match status" value="1"/>
</dbReference>
<evidence type="ECO:0000256" key="6">
    <source>
        <dbReference type="ARBA" id="ARBA00022980"/>
    </source>
</evidence>
<protein>
    <recommendedName>
        <fullName evidence="8">40S ribosomal protein S9</fullName>
    </recommendedName>
</protein>
<dbReference type="OrthoDB" id="191037at2759"/>
<dbReference type="Pfam" id="PF00163">
    <property type="entry name" value="Ribosomal_S4"/>
    <property type="match status" value="1"/>
</dbReference>
<gene>
    <name evidence="15" type="ORF">TTAC_LOCUS362</name>
</gene>
<sequence length="996" mass="112866">MRRPTSDVRQRDARRSAVMEQNNARRRNSSVPFNNSKQDKSRLSQDSETDFLCDRAVEFMESGDICSIVTVELAEQSAYFERLLRYHRGRGIIRLPEFLNAGFNSVVEYIRRGSTSITADNIYDVFIAADYLLVPRLKEECANYIQKLSNDPSTAINLWLTGRLLFWPEIGDMAFQKILENFENVWPSEDFLQMEADDVESIIKNDALNCKNELTVFSAVMKWISWNPSGRVDVALKLLWNVRLGMARNSDLEKMKNHELLTTVPDFAQTVLEWPNSIYSLMDRLDETQKLNLTRPRTPHEVLCVFGGWCDGEGPRAAAQIFSPCSNSWTLWTEMGCQTQSPRYEWLDNLHPDASNVTCLGTDSSPSAAHPSGELPDGLYRCEERLIGANEISCLIGEIPRRVYAGCVLVRNRVYLVGGFDGTNALKSTLCYDFELDSGWYEISCMYEKRYYVSVAYASRYIYALGGHNGENQGRLDTAERYNLDENLWQPIASMNRIRSDAAAAELYNRVYVAGGFEGRRYHDSAEYYDADANQWTLISRMHSPRGGISLVAHEGYIYAIGGNDGNTRLRSIERFDPTTGKWEIVGQMNRRKSNLSSAVLGDDIYIIGGWSDEPEAGILSLVERFDTKTRECIEIRPLTFPASATCACTLKNQRLVAKYVNPQPKGSHTTQASTEDTAPVQKGFTADSRPSGTPTNQRTMSPSETNTNINHDLMSLMNSSNANTPQLPYNSSSNNFYYEEMQLDSQDSQMDHTTNFITSDLEESSYPSVPSSASTGSSPCSSPHLTTLLPLASAYQPLTEGAERSKAMSRVPKVYSKTFTTPRRPYEKERLDQELKIIGQYGLRNKREVWRVKLVLAKIRKAARELLTLDERDPRRLFEGSALLRRLVRVGVLPEDKMKLDFVLGLKIEDFLERRLQTQVYKMGLARSIHHARVLIRQRHIRVRKQLVDCPSFMVRLDSAKHIDVSLNTAAGKLGRVARKKAKKSGNGDEEEDEE</sequence>
<feature type="compositionally biased region" description="Polar residues" evidence="12">
    <location>
        <begin position="689"/>
        <end position="711"/>
    </location>
</feature>
<dbReference type="GO" id="GO:0006412">
    <property type="term" value="P:translation"/>
    <property type="evidence" value="ECO:0007669"/>
    <property type="project" value="InterPro"/>
</dbReference>
<evidence type="ECO:0000256" key="5">
    <source>
        <dbReference type="ARBA" id="ARBA00022884"/>
    </source>
</evidence>
<keyword evidence="6 11" id="KW-0689">Ribosomal protein</keyword>
<evidence type="ECO:0000259" key="14">
    <source>
        <dbReference type="SMART" id="SM01390"/>
    </source>
</evidence>
<dbReference type="NCBIfam" id="NF003139">
    <property type="entry name" value="PRK04051.1"/>
    <property type="match status" value="1"/>
</dbReference>
<dbReference type="EMBL" id="UYWX01000029">
    <property type="protein sequence ID" value="VDM16309.1"/>
    <property type="molecule type" value="Genomic_DNA"/>
</dbReference>
<dbReference type="InterPro" id="IPR011333">
    <property type="entry name" value="SKP1/BTB/POZ_sf"/>
</dbReference>
<evidence type="ECO:0000256" key="1">
    <source>
        <dbReference type="ARBA" id="ARBA00007465"/>
    </source>
</evidence>
<proteinExistence type="inferred from homology"/>
<dbReference type="InterPro" id="IPR005710">
    <property type="entry name" value="Ribosomal_uS4_euk/arc"/>
</dbReference>
<dbReference type="GO" id="GO:0015935">
    <property type="term" value="C:small ribosomal subunit"/>
    <property type="evidence" value="ECO:0007669"/>
    <property type="project" value="InterPro"/>
</dbReference>
<dbReference type="SUPFAM" id="SSF54695">
    <property type="entry name" value="POZ domain"/>
    <property type="match status" value="1"/>
</dbReference>
<dbReference type="InterPro" id="IPR001912">
    <property type="entry name" value="Ribosomal_uS4_N"/>
</dbReference>
<dbReference type="InterPro" id="IPR002942">
    <property type="entry name" value="S4_RNA-bd"/>
</dbReference>
<dbReference type="SMART" id="SM00875">
    <property type="entry name" value="BACK"/>
    <property type="match status" value="1"/>
</dbReference>
<evidence type="ECO:0000313" key="15">
    <source>
        <dbReference type="EMBL" id="VDM16309.1"/>
    </source>
</evidence>
<dbReference type="WBParaSite" id="TTAC_0000036101-mRNA-1">
    <property type="protein sequence ID" value="TTAC_0000036101-mRNA-1"/>
    <property type="gene ID" value="TTAC_0000036101"/>
</dbReference>
<reference evidence="17" key="1">
    <citation type="submission" date="2017-02" db="UniProtKB">
        <authorList>
            <consortium name="WormBaseParasite"/>
        </authorList>
    </citation>
    <scope>IDENTIFICATION</scope>
</reference>
<comment type="function">
    <text evidence="9">Component of the small ribosomal subunit. The ribosome is a large ribonucleoprotein complex responsible for the synthesis of proteins in the cell. Part of the small subunit (SSU) processome, first precursor of the small eukaryotic ribosomal subunit. During the assembly of the SSU processome in the nucleolus, many ribosome biogenesis factors, an RNA chaperone and ribosomal proteins associate with the nascent pre-rRNA and work in concert to generate RNA folding, modifications, rearrangements and cleavage as well as targeted degradation of pre-ribosomal RNA by the RNA exosome.</text>
</comment>
<feature type="compositionally biased region" description="Low complexity" evidence="12">
    <location>
        <begin position="765"/>
        <end position="783"/>
    </location>
</feature>
<organism evidence="17">
    <name type="scientific">Hydatigena taeniaeformis</name>
    <name type="common">Feline tapeworm</name>
    <name type="synonym">Taenia taeniaeformis</name>
    <dbReference type="NCBI Taxonomy" id="6205"/>
    <lineage>
        <taxon>Eukaryota</taxon>
        <taxon>Metazoa</taxon>
        <taxon>Spiralia</taxon>
        <taxon>Lophotrochozoa</taxon>
        <taxon>Platyhelminthes</taxon>
        <taxon>Cestoda</taxon>
        <taxon>Eucestoda</taxon>
        <taxon>Cyclophyllidea</taxon>
        <taxon>Taeniidae</taxon>
        <taxon>Hydatigera</taxon>
    </lineage>
</organism>
<dbReference type="InterPro" id="IPR018079">
    <property type="entry name" value="Ribosomal_uS4_CS"/>
</dbReference>
<dbReference type="SUPFAM" id="SSF117281">
    <property type="entry name" value="Kelch motif"/>
    <property type="match status" value="1"/>
</dbReference>
<dbReference type="Gene3D" id="3.10.290.10">
    <property type="entry name" value="RNA-binding S4 domain"/>
    <property type="match status" value="1"/>
</dbReference>
<dbReference type="Gene3D" id="2.120.10.80">
    <property type="entry name" value="Kelch-type beta propeller"/>
    <property type="match status" value="2"/>
</dbReference>
<dbReference type="GO" id="GO:0003735">
    <property type="term" value="F:structural constituent of ribosome"/>
    <property type="evidence" value="ECO:0007669"/>
    <property type="project" value="InterPro"/>
</dbReference>
<name>A0A0R3WIE1_HYDTA</name>
<dbReference type="SMART" id="SM01390">
    <property type="entry name" value="Ribosomal_S4"/>
    <property type="match status" value="1"/>
</dbReference>
<dbReference type="PANTHER" id="PTHR45632">
    <property type="entry name" value="LD33804P"/>
    <property type="match status" value="1"/>
</dbReference>
<feature type="compositionally biased region" description="Basic and acidic residues" evidence="12">
    <location>
        <begin position="1"/>
        <end position="17"/>
    </location>
</feature>
<feature type="region of interest" description="Disordered" evidence="12">
    <location>
        <begin position="663"/>
        <end position="711"/>
    </location>
</feature>
<keyword evidence="2" id="KW-0880">Kelch repeat</keyword>
<feature type="region of interest" description="Disordered" evidence="12">
    <location>
        <begin position="977"/>
        <end position="996"/>
    </location>
</feature>
<keyword evidence="5 10" id="KW-0694">RNA-binding</keyword>
<dbReference type="AlphaFoldDB" id="A0A0R3WIE1"/>
<keyword evidence="3 10" id="KW-0699">rRNA-binding</keyword>
<evidence type="ECO:0000256" key="9">
    <source>
        <dbReference type="ARBA" id="ARBA00045441"/>
    </source>
</evidence>
<dbReference type="NCBIfam" id="TIGR01018">
    <property type="entry name" value="uS4_arch"/>
    <property type="match status" value="1"/>
</dbReference>
<dbReference type="GO" id="GO:0019843">
    <property type="term" value="F:rRNA binding"/>
    <property type="evidence" value="ECO:0007669"/>
    <property type="project" value="UniProtKB-KW"/>
</dbReference>
<dbReference type="SUPFAM" id="SSF55174">
    <property type="entry name" value="Alpha-L RNA-binding motif"/>
    <property type="match status" value="1"/>
</dbReference>
<reference evidence="15 16" key="2">
    <citation type="submission" date="2018-11" db="EMBL/GenBank/DDBJ databases">
        <authorList>
            <consortium name="Pathogen Informatics"/>
        </authorList>
    </citation>
    <scope>NUCLEOTIDE SEQUENCE [LARGE SCALE GENOMIC DNA]</scope>
</reference>
<feature type="region of interest" description="Disordered" evidence="12">
    <location>
        <begin position="1"/>
        <end position="45"/>
    </location>
</feature>
<dbReference type="InterPro" id="IPR006652">
    <property type="entry name" value="Kelch_1"/>
</dbReference>
<dbReference type="InterPro" id="IPR000210">
    <property type="entry name" value="BTB/POZ_dom"/>
</dbReference>
<evidence type="ECO:0000256" key="8">
    <source>
        <dbReference type="ARBA" id="ARBA00035410"/>
    </source>
</evidence>
<dbReference type="InterPro" id="IPR036986">
    <property type="entry name" value="S4_RNA-bd_sf"/>
</dbReference>
<accession>A0A0R3WIE1</accession>
<evidence type="ECO:0000259" key="13">
    <source>
        <dbReference type="SMART" id="SM00875"/>
    </source>
</evidence>
<evidence type="ECO:0000256" key="4">
    <source>
        <dbReference type="ARBA" id="ARBA00022737"/>
    </source>
</evidence>
<dbReference type="Pfam" id="PF01479">
    <property type="entry name" value="S4"/>
    <property type="match status" value="1"/>
</dbReference>
<dbReference type="SMART" id="SM00612">
    <property type="entry name" value="Kelch"/>
    <property type="match status" value="5"/>
</dbReference>
<dbReference type="Proteomes" id="UP000274429">
    <property type="component" value="Unassembled WGS sequence"/>
</dbReference>
<dbReference type="Pfam" id="PF07707">
    <property type="entry name" value="BACK"/>
    <property type="match status" value="1"/>
</dbReference>
<keyword evidence="4" id="KW-0677">Repeat</keyword>
<evidence type="ECO:0000256" key="3">
    <source>
        <dbReference type="ARBA" id="ARBA00022730"/>
    </source>
</evidence>
<feature type="domain" description="BACK" evidence="13">
    <location>
        <begin position="155"/>
        <end position="256"/>
    </location>
</feature>
<dbReference type="PROSITE" id="PS50889">
    <property type="entry name" value="S4"/>
    <property type="match status" value="1"/>
</dbReference>
<dbReference type="InterPro" id="IPR011705">
    <property type="entry name" value="BACK"/>
</dbReference>
<dbReference type="PANTHER" id="PTHR45632:SF3">
    <property type="entry name" value="KELCH-LIKE PROTEIN 32"/>
    <property type="match status" value="1"/>
</dbReference>
<dbReference type="CDD" id="cd00165">
    <property type="entry name" value="S4"/>
    <property type="match status" value="1"/>
</dbReference>
<dbReference type="STRING" id="6205.A0A0R3WIE1"/>
<evidence type="ECO:0000256" key="2">
    <source>
        <dbReference type="ARBA" id="ARBA00022441"/>
    </source>
</evidence>
<feature type="domain" description="Small ribosomal subunit protein uS4 N-terminal" evidence="14">
    <location>
        <begin position="807"/>
        <end position="914"/>
    </location>
</feature>
<evidence type="ECO:0000256" key="10">
    <source>
        <dbReference type="PROSITE-ProRule" id="PRU00182"/>
    </source>
</evidence>
<evidence type="ECO:0000313" key="16">
    <source>
        <dbReference type="Proteomes" id="UP000274429"/>
    </source>
</evidence>
<evidence type="ECO:0000313" key="17">
    <source>
        <dbReference type="WBParaSite" id="TTAC_0000036101-mRNA-1"/>
    </source>
</evidence>
<dbReference type="PROSITE" id="PS00632">
    <property type="entry name" value="RIBOSOMAL_S4"/>
    <property type="match status" value="1"/>
</dbReference>
<feature type="region of interest" description="Disordered" evidence="12">
    <location>
        <begin position="762"/>
        <end position="783"/>
    </location>
</feature>
<comment type="similarity">
    <text evidence="1 11">Belongs to the universal ribosomal protein uS4 family.</text>
</comment>
<dbReference type="Gene3D" id="1.25.40.420">
    <property type="match status" value="1"/>
</dbReference>
<keyword evidence="7 11" id="KW-0687">Ribonucleoprotein</keyword>
<keyword evidence="16" id="KW-1185">Reference proteome</keyword>
<evidence type="ECO:0000256" key="11">
    <source>
        <dbReference type="RuleBase" id="RU003699"/>
    </source>
</evidence>